<protein>
    <submittedName>
        <fullName evidence="3">Uncharacterized protein TCIL3000_8_4860</fullName>
    </submittedName>
</protein>
<keyword evidence="2" id="KW-1133">Transmembrane helix</keyword>
<sequence length="114" mass="12893">PLSYAAEGKSTHTREKKRGRKKYTYRPIHIFSNNGKTAHMSTVPLCFKGTLIRCQLSFLHPSPPSIVPLIPVSFIASLLPLLLFSLRWEGHYSLLLLFSPAHTHSHLIRSTFSP</sequence>
<evidence type="ECO:0000256" key="1">
    <source>
        <dbReference type="SAM" id="MobiDB-lite"/>
    </source>
</evidence>
<feature type="non-terminal residue" evidence="3">
    <location>
        <position position="1"/>
    </location>
</feature>
<evidence type="ECO:0000313" key="3">
    <source>
        <dbReference type="EMBL" id="CCC92264.1"/>
    </source>
</evidence>
<feature type="transmembrane region" description="Helical" evidence="2">
    <location>
        <begin position="66"/>
        <end position="86"/>
    </location>
</feature>
<proteinExistence type="predicted"/>
<feature type="region of interest" description="Disordered" evidence="1">
    <location>
        <begin position="1"/>
        <end position="20"/>
    </location>
</feature>
<dbReference type="VEuPathDB" id="TriTrypDB:TcIL3000_8_4860"/>
<keyword evidence="2" id="KW-0812">Transmembrane</keyword>
<name>G0USA1_TRYCI</name>
<dbReference type="EMBL" id="HE575321">
    <property type="protein sequence ID" value="CCC92264.1"/>
    <property type="molecule type" value="Genomic_DNA"/>
</dbReference>
<evidence type="ECO:0000256" key="2">
    <source>
        <dbReference type="SAM" id="Phobius"/>
    </source>
</evidence>
<dbReference type="AlphaFoldDB" id="G0USA1"/>
<reference evidence="3" key="1">
    <citation type="journal article" date="2012" name="Proc. Natl. Acad. Sci. U.S.A.">
        <title>Antigenic diversity is generated by distinct evolutionary mechanisms in African trypanosome species.</title>
        <authorList>
            <person name="Jackson A.P."/>
            <person name="Berry A."/>
            <person name="Aslett M."/>
            <person name="Allison H.C."/>
            <person name="Burton P."/>
            <person name="Vavrova-Anderson J."/>
            <person name="Brown R."/>
            <person name="Browne H."/>
            <person name="Corton N."/>
            <person name="Hauser H."/>
            <person name="Gamble J."/>
            <person name="Gilderthorp R."/>
            <person name="Marcello L."/>
            <person name="McQuillan J."/>
            <person name="Otto T.D."/>
            <person name="Quail M.A."/>
            <person name="Sanders M.J."/>
            <person name="van Tonder A."/>
            <person name="Ginger M.L."/>
            <person name="Field M.C."/>
            <person name="Barry J.D."/>
            <person name="Hertz-Fowler C."/>
            <person name="Berriman M."/>
        </authorList>
    </citation>
    <scope>NUCLEOTIDE SEQUENCE</scope>
    <source>
        <strain evidence="3">IL3000</strain>
    </source>
</reference>
<accession>G0USA1</accession>
<keyword evidence="2" id="KW-0472">Membrane</keyword>
<gene>
    <name evidence="3" type="ORF">TCIL3000_8_4860</name>
</gene>
<organism evidence="3">
    <name type="scientific">Trypanosoma congolense (strain IL3000)</name>
    <dbReference type="NCBI Taxonomy" id="1068625"/>
    <lineage>
        <taxon>Eukaryota</taxon>
        <taxon>Discoba</taxon>
        <taxon>Euglenozoa</taxon>
        <taxon>Kinetoplastea</taxon>
        <taxon>Metakinetoplastina</taxon>
        <taxon>Trypanosomatida</taxon>
        <taxon>Trypanosomatidae</taxon>
        <taxon>Trypanosoma</taxon>
        <taxon>Nannomonas</taxon>
    </lineage>
</organism>